<feature type="domain" description="Methylated-DNA-[protein]-cysteine S-methyltransferase DNA binding" evidence="2">
    <location>
        <begin position="5"/>
        <end position="68"/>
    </location>
</feature>
<dbReference type="Gene3D" id="1.10.10.10">
    <property type="entry name" value="Winged helix-like DNA-binding domain superfamily/Winged helix DNA-binding domain"/>
    <property type="match status" value="1"/>
</dbReference>
<evidence type="ECO:0000259" key="2">
    <source>
        <dbReference type="Pfam" id="PF01035"/>
    </source>
</evidence>
<dbReference type="InterPro" id="IPR036388">
    <property type="entry name" value="WH-like_DNA-bd_sf"/>
</dbReference>
<organism evidence="3 4">
    <name type="scientific">Neomicrococcus aestuarii</name>
    <dbReference type="NCBI Taxonomy" id="556325"/>
    <lineage>
        <taxon>Bacteria</taxon>
        <taxon>Bacillati</taxon>
        <taxon>Actinomycetota</taxon>
        <taxon>Actinomycetes</taxon>
        <taxon>Micrococcales</taxon>
        <taxon>Micrococcaceae</taxon>
        <taxon>Neomicrococcus</taxon>
    </lineage>
</organism>
<proteinExistence type="predicted"/>
<evidence type="ECO:0000313" key="3">
    <source>
        <dbReference type="EMBL" id="APF39683.1"/>
    </source>
</evidence>
<evidence type="ECO:0000256" key="1">
    <source>
        <dbReference type="ARBA" id="ARBA00022763"/>
    </source>
</evidence>
<dbReference type="PANTHER" id="PTHR42942:SF1">
    <property type="entry name" value="ALKYLTRANSFERASE-LIKE PROTEIN 1"/>
    <property type="match status" value="1"/>
</dbReference>
<dbReference type="RefSeq" id="WP_071893065.1">
    <property type="nucleotide sequence ID" value="NZ_CP018135.1"/>
</dbReference>
<protein>
    <recommendedName>
        <fullName evidence="2">Methylated-DNA-[protein]-cysteine S-methyltransferase DNA binding domain-containing protein</fullName>
    </recommendedName>
</protein>
<dbReference type="OrthoDB" id="9132167at2"/>
<dbReference type="InterPro" id="IPR014048">
    <property type="entry name" value="MethylDNA_cys_MeTrfase_DNA-bd"/>
</dbReference>
<dbReference type="Pfam" id="PF01035">
    <property type="entry name" value="DNA_binding_1"/>
    <property type="match status" value="1"/>
</dbReference>
<dbReference type="SUPFAM" id="SSF46767">
    <property type="entry name" value="Methylated DNA-protein cysteine methyltransferase, C-terminal domain"/>
    <property type="match status" value="1"/>
</dbReference>
<dbReference type="PANTHER" id="PTHR42942">
    <property type="entry name" value="6-O-METHYLGUANINE DNA METHYLTRANSFERASE"/>
    <property type="match status" value="1"/>
</dbReference>
<dbReference type="GO" id="GO:0003824">
    <property type="term" value="F:catalytic activity"/>
    <property type="evidence" value="ECO:0007669"/>
    <property type="project" value="InterPro"/>
</dbReference>
<dbReference type="CDD" id="cd06445">
    <property type="entry name" value="ATase"/>
    <property type="match status" value="1"/>
</dbReference>
<evidence type="ECO:0000313" key="4">
    <source>
        <dbReference type="Proteomes" id="UP000183530"/>
    </source>
</evidence>
<gene>
    <name evidence="3" type="ORF">BHE16_00110</name>
</gene>
<accession>A0A1L2ZJW7</accession>
<dbReference type="KEGG" id="nae:BHE16_00110"/>
<keyword evidence="4" id="KW-1185">Reference proteome</keyword>
<dbReference type="STRING" id="556325.BHE16_00110"/>
<dbReference type="InterPro" id="IPR036217">
    <property type="entry name" value="MethylDNA_cys_MeTrfase_DNAb"/>
</dbReference>
<dbReference type="Proteomes" id="UP000183530">
    <property type="component" value="Chromosome"/>
</dbReference>
<reference evidence="3 4" key="1">
    <citation type="submission" date="2016-11" db="EMBL/GenBank/DDBJ databases">
        <title>Genome sequencing of Zhihengliuella aestuarii B18 antagonistic to Plasmodiophora brassicae.</title>
        <authorList>
            <person name="Luo Y."/>
        </authorList>
    </citation>
    <scope>NUCLEOTIDE SEQUENCE [LARGE SCALE GENOMIC DNA]</scope>
    <source>
        <strain evidence="3 4">B18</strain>
    </source>
</reference>
<sequence length="119" mass="13124">MQENYRAAVYALVRLIPAGTVLSYGDIAEILSEWPQFRGGPRQVAKIMSTSDGQLPWWRVVRSNGTLPADLAALAHPSWISEQTPVRETGVGEAVVRIAAARWQPSDEDFDAIEQAVTF</sequence>
<keyword evidence="1" id="KW-0227">DNA damage</keyword>
<dbReference type="AlphaFoldDB" id="A0A1L2ZJW7"/>
<dbReference type="EMBL" id="CP018135">
    <property type="protein sequence ID" value="APF39683.1"/>
    <property type="molecule type" value="Genomic_DNA"/>
</dbReference>
<name>A0A1L2ZJW7_9MICC</name>
<dbReference type="GO" id="GO:0006281">
    <property type="term" value="P:DNA repair"/>
    <property type="evidence" value="ECO:0007669"/>
    <property type="project" value="InterPro"/>
</dbReference>
<dbReference type="InterPro" id="IPR052520">
    <property type="entry name" value="ATL_DNA_repair"/>
</dbReference>